<proteinExistence type="predicted"/>
<protein>
    <submittedName>
        <fullName evidence="3">Relaxase/mobilization nuclease domain-containing protein</fullName>
    </submittedName>
</protein>
<dbReference type="Proteomes" id="UP001171111">
    <property type="component" value="Unassembled WGS sequence"/>
</dbReference>
<evidence type="ECO:0000259" key="2">
    <source>
        <dbReference type="Pfam" id="PF03432"/>
    </source>
</evidence>
<reference evidence="3 4" key="1">
    <citation type="submission" date="2023-06" db="EMBL/GenBank/DDBJ databases">
        <title>Campylobacter magnum sp. nov., isolated from cecal contents of domestic pigs (Sus scrofa domesticus).</title>
        <authorList>
            <person name="Papic B."/>
            <person name="Gruntar I."/>
        </authorList>
    </citation>
    <scope>NUCLEOTIDE SEQUENCE [LARGE SCALE GENOMIC DNA]</scope>
    <source>
        <strain evidence="4">34484-21</strain>
    </source>
</reference>
<dbReference type="Pfam" id="PF03432">
    <property type="entry name" value="Relaxase"/>
    <property type="match status" value="1"/>
</dbReference>
<comment type="caution">
    <text evidence="3">The sequence shown here is derived from an EMBL/GenBank/DDBJ whole genome shotgun (WGS) entry which is preliminary data.</text>
</comment>
<feature type="region of interest" description="Disordered" evidence="1">
    <location>
        <begin position="350"/>
        <end position="389"/>
    </location>
</feature>
<dbReference type="EMBL" id="JAULJQ010000018">
    <property type="protein sequence ID" value="MDO2410119.1"/>
    <property type="molecule type" value="Genomic_DNA"/>
</dbReference>
<dbReference type="InterPro" id="IPR005094">
    <property type="entry name" value="Endonuclease_MobA/VirD2"/>
</dbReference>
<sequence length="464" mass="54022">MLVKFFANKKGGSTAALDYLLNERREQGTASILAGDEKLTRELINSISNKQKVCAGVLSFSESADQISEQTKKEIMESFEKALLTEQMKGRYNILWVEHSDKNGRLELNFVIPKIDLESQKSFNPYYHKADLKRIDCWKDIQNIKHGLSDPKDPSRERALQAPTKKREMIKDYLELEKIIESQIGKNINSKSDLLEFLKGAGIEVTRNGKDYISVKLDSQAKAKRFKGEIYSDEFKQISYITTANRERAESEREYNSRNRSKELYELERELDKELQRKARFYDEIHQRQHRQRTSKIQKNSDAVELYERNSASDDFERVCVDNVDKALSSQPITHDREQSRGEIFTNRAERTSQIQRQASSSEGILNDSTRNSTLTRSGEIIQRARKQSERVRELSSTIKETSNQLSDFTTRIQRLSKQCARVRERIRELGSTITKTFERVKEWISPYTAKYREQQRKSSGRGR</sequence>
<evidence type="ECO:0000313" key="3">
    <source>
        <dbReference type="EMBL" id="MDO2410119.1"/>
    </source>
</evidence>
<accession>A0ABT8T8P1</accession>
<name>A0ABT8T8P1_9BACT</name>
<evidence type="ECO:0000256" key="1">
    <source>
        <dbReference type="SAM" id="MobiDB-lite"/>
    </source>
</evidence>
<dbReference type="RefSeq" id="WP_302244910.1">
    <property type="nucleotide sequence ID" value="NZ_JAULJQ010000018.1"/>
</dbReference>
<feature type="compositionally biased region" description="Polar residues" evidence="1">
    <location>
        <begin position="352"/>
        <end position="377"/>
    </location>
</feature>
<evidence type="ECO:0000313" key="4">
    <source>
        <dbReference type="Proteomes" id="UP001171111"/>
    </source>
</evidence>
<gene>
    <name evidence="3" type="ORF">Q2362_08485</name>
</gene>
<organism evidence="3 4">
    <name type="scientific">Campylobacter magnus</name>
    <dbReference type="NCBI Taxonomy" id="3026462"/>
    <lineage>
        <taxon>Bacteria</taxon>
        <taxon>Pseudomonadati</taxon>
        <taxon>Campylobacterota</taxon>
        <taxon>Epsilonproteobacteria</taxon>
        <taxon>Campylobacterales</taxon>
        <taxon>Campylobacteraceae</taxon>
        <taxon>Campylobacter</taxon>
    </lineage>
</organism>
<feature type="domain" description="MobA/VirD2-like nuclease" evidence="2">
    <location>
        <begin position="39"/>
        <end position="135"/>
    </location>
</feature>
<keyword evidence="4" id="KW-1185">Reference proteome</keyword>